<gene>
    <name evidence="4" type="ORF">SAMN06269117_104119</name>
</gene>
<evidence type="ECO:0000256" key="1">
    <source>
        <dbReference type="ARBA" id="ARBA00022723"/>
    </source>
</evidence>
<dbReference type="Gene3D" id="3.40.225.10">
    <property type="entry name" value="Class II aldolase/adducin N-terminal domain"/>
    <property type="match status" value="1"/>
</dbReference>
<dbReference type="GO" id="GO:0046872">
    <property type="term" value="F:metal ion binding"/>
    <property type="evidence" value="ECO:0007669"/>
    <property type="project" value="UniProtKB-KW"/>
</dbReference>
<keyword evidence="1" id="KW-0479">Metal-binding</keyword>
<dbReference type="OrthoDB" id="9805559at2"/>
<keyword evidence="2" id="KW-0456">Lyase</keyword>
<dbReference type="Proteomes" id="UP000317315">
    <property type="component" value="Unassembled WGS sequence"/>
</dbReference>
<dbReference type="PANTHER" id="PTHR22789">
    <property type="entry name" value="FUCULOSE PHOSPHATE ALDOLASE"/>
    <property type="match status" value="1"/>
</dbReference>
<evidence type="ECO:0000259" key="3">
    <source>
        <dbReference type="SMART" id="SM01007"/>
    </source>
</evidence>
<name>A0A521BBS2_9BACT</name>
<dbReference type="PANTHER" id="PTHR22789:SF0">
    <property type="entry name" value="3-OXO-TETRONATE 4-PHOSPHATE DECARBOXYLASE-RELATED"/>
    <property type="match status" value="1"/>
</dbReference>
<dbReference type="SUPFAM" id="SSF53639">
    <property type="entry name" value="AraD/HMP-PK domain-like"/>
    <property type="match status" value="1"/>
</dbReference>
<feature type="domain" description="Class II aldolase/adducin N-terminal" evidence="3">
    <location>
        <begin position="9"/>
        <end position="183"/>
    </location>
</feature>
<evidence type="ECO:0000313" key="4">
    <source>
        <dbReference type="EMBL" id="SMO44509.1"/>
    </source>
</evidence>
<dbReference type="GO" id="GO:0019323">
    <property type="term" value="P:pentose catabolic process"/>
    <property type="evidence" value="ECO:0007669"/>
    <property type="project" value="TreeGrafter"/>
</dbReference>
<dbReference type="InterPro" id="IPR001303">
    <property type="entry name" value="Aldolase_II/adducin_N"/>
</dbReference>
<dbReference type="SMART" id="SM01007">
    <property type="entry name" value="Aldolase_II"/>
    <property type="match status" value="1"/>
</dbReference>
<dbReference type="Pfam" id="PF00596">
    <property type="entry name" value="Aldolase_II"/>
    <property type="match status" value="1"/>
</dbReference>
<evidence type="ECO:0000313" key="5">
    <source>
        <dbReference type="Proteomes" id="UP000317315"/>
    </source>
</evidence>
<dbReference type="GO" id="GO:0016832">
    <property type="term" value="F:aldehyde-lyase activity"/>
    <property type="evidence" value="ECO:0007669"/>
    <property type="project" value="TreeGrafter"/>
</dbReference>
<dbReference type="GO" id="GO:0005829">
    <property type="term" value="C:cytosol"/>
    <property type="evidence" value="ECO:0007669"/>
    <property type="project" value="TreeGrafter"/>
</dbReference>
<accession>A0A521BBS2</accession>
<dbReference type="InterPro" id="IPR050197">
    <property type="entry name" value="Aldolase_class_II_sugar_metab"/>
</dbReference>
<organism evidence="4 5">
    <name type="scientific">Balnearium lithotrophicum</name>
    <dbReference type="NCBI Taxonomy" id="223788"/>
    <lineage>
        <taxon>Bacteria</taxon>
        <taxon>Pseudomonadati</taxon>
        <taxon>Aquificota</taxon>
        <taxon>Aquificia</taxon>
        <taxon>Desulfurobacteriales</taxon>
        <taxon>Desulfurobacteriaceae</taxon>
        <taxon>Balnearium</taxon>
    </lineage>
</organism>
<dbReference type="AlphaFoldDB" id="A0A521BBS2"/>
<dbReference type="InterPro" id="IPR036409">
    <property type="entry name" value="Aldolase_II/adducin_N_sf"/>
</dbReference>
<protein>
    <submittedName>
        <fullName evidence="4">L-fuculose-phosphate aldolase</fullName>
    </submittedName>
</protein>
<dbReference type="RefSeq" id="WP_142934296.1">
    <property type="nucleotide sequence ID" value="NZ_FXTM01000004.1"/>
</dbReference>
<proteinExistence type="predicted"/>
<sequence>MVPFKEERKELIKIGRIAFEGGLTDTHGGNISRRVGKYILIKKSGKMLGFLNEEDFVLTTIDVNSRLDRFASIELKVHRNIYRELPEVNSILHTHSPSTVACSLRFEKIVPMDSEGRLLLGEVPVLRAETVVSSDEVAEKLPELLKKSPVVVVYSHGPFAVGRTPEEALMYISALENSCKILTYYYSLRS</sequence>
<dbReference type="EMBL" id="FXTM01000004">
    <property type="protein sequence ID" value="SMO44509.1"/>
    <property type="molecule type" value="Genomic_DNA"/>
</dbReference>
<evidence type="ECO:0000256" key="2">
    <source>
        <dbReference type="ARBA" id="ARBA00023239"/>
    </source>
</evidence>
<reference evidence="4 5" key="1">
    <citation type="submission" date="2017-05" db="EMBL/GenBank/DDBJ databases">
        <authorList>
            <person name="Varghese N."/>
            <person name="Submissions S."/>
        </authorList>
    </citation>
    <scope>NUCLEOTIDE SEQUENCE [LARGE SCALE GENOMIC DNA]</scope>
    <source>
        <strain evidence="4 5">DSM 16304</strain>
    </source>
</reference>
<keyword evidence="5" id="KW-1185">Reference proteome</keyword>